<reference evidence="2 3" key="1">
    <citation type="submission" date="2023-12" db="EMBL/GenBank/DDBJ databases">
        <title>A. evansii MAY27, complete genome.</title>
        <authorList>
            <person name="Wang Y."/>
        </authorList>
    </citation>
    <scope>NUCLEOTIDE SEQUENCE [LARGE SCALE GENOMIC DNA]</scope>
    <source>
        <strain evidence="2 3">MAY27</strain>
    </source>
</reference>
<proteinExistence type="predicted"/>
<accession>A0ABZ1AFH9</accession>
<name>A0ABZ1AFH9_AROEV</name>
<dbReference type="PANTHER" id="PTHR42912:SF93">
    <property type="entry name" value="N6-ADENOSINE-METHYLTRANSFERASE TMT1A"/>
    <property type="match status" value="1"/>
</dbReference>
<dbReference type="InterPro" id="IPR050508">
    <property type="entry name" value="Methyltransf_Superfamily"/>
</dbReference>
<organism evidence="2 3">
    <name type="scientific">Aromatoleum evansii</name>
    <name type="common">Azoarcus evansii</name>
    <dbReference type="NCBI Taxonomy" id="59406"/>
    <lineage>
        <taxon>Bacteria</taxon>
        <taxon>Pseudomonadati</taxon>
        <taxon>Pseudomonadota</taxon>
        <taxon>Betaproteobacteria</taxon>
        <taxon>Rhodocyclales</taxon>
        <taxon>Rhodocyclaceae</taxon>
        <taxon>Aromatoleum</taxon>
    </lineage>
</organism>
<keyword evidence="2" id="KW-0489">Methyltransferase</keyword>
<keyword evidence="3" id="KW-1185">Reference proteome</keyword>
<dbReference type="CDD" id="cd02440">
    <property type="entry name" value="AdoMet_MTases"/>
    <property type="match status" value="1"/>
</dbReference>
<dbReference type="GO" id="GO:0032259">
    <property type="term" value="P:methylation"/>
    <property type="evidence" value="ECO:0007669"/>
    <property type="project" value="UniProtKB-KW"/>
</dbReference>
<dbReference type="RefSeq" id="WP_407277966.1">
    <property type="nucleotide sequence ID" value="NZ_CP141259.1"/>
</dbReference>
<dbReference type="SUPFAM" id="SSF53335">
    <property type="entry name" value="S-adenosyl-L-methionine-dependent methyltransferases"/>
    <property type="match status" value="1"/>
</dbReference>
<dbReference type="Proteomes" id="UP001626593">
    <property type="component" value="Chromosome"/>
</dbReference>
<dbReference type="Gene3D" id="3.40.50.150">
    <property type="entry name" value="Vaccinia Virus protein VP39"/>
    <property type="match status" value="1"/>
</dbReference>
<dbReference type="EMBL" id="CP141259">
    <property type="protein sequence ID" value="WRL44626.1"/>
    <property type="molecule type" value="Genomic_DNA"/>
</dbReference>
<dbReference type="InterPro" id="IPR041698">
    <property type="entry name" value="Methyltransf_25"/>
</dbReference>
<protein>
    <submittedName>
        <fullName evidence="2">Class I SAM-dependent methyltransferase</fullName>
        <ecNumber evidence="2">2.1.-.-</ecNumber>
    </submittedName>
</protein>
<dbReference type="InterPro" id="IPR029063">
    <property type="entry name" value="SAM-dependent_MTases_sf"/>
</dbReference>
<dbReference type="Pfam" id="PF13649">
    <property type="entry name" value="Methyltransf_25"/>
    <property type="match status" value="1"/>
</dbReference>
<gene>
    <name evidence="2" type="ORF">U5817_15585</name>
</gene>
<evidence type="ECO:0000313" key="2">
    <source>
        <dbReference type="EMBL" id="WRL44626.1"/>
    </source>
</evidence>
<feature type="domain" description="Methyltransferase" evidence="1">
    <location>
        <begin position="38"/>
        <end position="132"/>
    </location>
</feature>
<dbReference type="EC" id="2.1.-.-" evidence="2"/>
<dbReference type="GO" id="GO:0008168">
    <property type="term" value="F:methyltransferase activity"/>
    <property type="evidence" value="ECO:0007669"/>
    <property type="project" value="UniProtKB-KW"/>
</dbReference>
<evidence type="ECO:0000259" key="1">
    <source>
        <dbReference type="Pfam" id="PF13649"/>
    </source>
</evidence>
<keyword evidence="2" id="KW-0808">Transferase</keyword>
<sequence length="195" mass="21251">MKGRESGMPDEAYWASFFDPVRILDCLLPAPGDGRNLVEFGCGYGTFTLPAAARTRGLVTALDIEPGMVSLVRQRAQSAGLSNIRAELRDFVEHGTGVPDGSQDHAMLFNLLHIEDPVALLREAYRSLQPGGVLSVIHWRSDIETPRGPPLAIRPRPDQCAAWMVEAGFDAVRPVALGDAAPYHFGILARRPAHE</sequence>
<evidence type="ECO:0000313" key="3">
    <source>
        <dbReference type="Proteomes" id="UP001626593"/>
    </source>
</evidence>
<dbReference type="PANTHER" id="PTHR42912">
    <property type="entry name" value="METHYLTRANSFERASE"/>
    <property type="match status" value="1"/>
</dbReference>